<feature type="signal peptide" evidence="8">
    <location>
        <begin position="1"/>
        <end position="21"/>
    </location>
</feature>
<sequence precursor="true">MVLRHSTFLQLAAALVSCFVAAELASAQQTLPPEAGSQVLFSYDRENVAESPAPAIYTAAATPEPVYQIAPQTLPPAPLPGPEVHYDPAIAPTSHVEVEEVTARPDKRRLAPPSKYVDVPTEGGNPETRPGTLPFKVPNLESLGTAGTGLALVVGLFLLCVALVRKGKPNASTPLPSNAVAVLGRVPLAGRHFANLIQVGSKLVLVAVTPDSIQTITEVTEQAEVERLTALCMKSNSRSSSAEFQKILQQMSKEPAHGFLGK</sequence>
<dbReference type="OrthoDB" id="212262at2"/>
<keyword evidence="9" id="KW-0282">Flagellum</keyword>
<organism evidence="9 10">
    <name type="scientific">Bythopirellula polymerisocia</name>
    <dbReference type="NCBI Taxonomy" id="2528003"/>
    <lineage>
        <taxon>Bacteria</taxon>
        <taxon>Pseudomonadati</taxon>
        <taxon>Planctomycetota</taxon>
        <taxon>Planctomycetia</taxon>
        <taxon>Pirellulales</taxon>
        <taxon>Lacipirellulaceae</taxon>
        <taxon>Bythopirellula</taxon>
    </lineage>
</organism>
<evidence type="ECO:0000256" key="3">
    <source>
        <dbReference type="ARBA" id="ARBA00022692"/>
    </source>
</evidence>
<feature type="chain" id="PRO_5022925342" evidence="8">
    <location>
        <begin position="22"/>
        <end position="262"/>
    </location>
</feature>
<dbReference type="AlphaFoldDB" id="A0A5C6CTF8"/>
<dbReference type="Pfam" id="PF04347">
    <property type="entry name" value="FliO"/>
    <property type="match status" value="1"/>
</dbReference>
<comment type="caution">
    <text evidence="9">The sequence shown here is derived from an EMBL/GenBank/DDBJ whole genome shotgun (WGS) entry which is preliminary data.</text>
</comment>
<name>A0A5C6CTF8_9BACT</name>
<dbReference type="GO" id="GO:0044781">
    <property type="term" value="P:bacterial-type flagellum organization"/>
    <property type="evidence" value="ECO:0007669"/>
    <property type="project" value="InterPro"/>
</dbReference>
<keyword evidence="5 7" id="KW-0472">Membrane</keyword>
<proteinExistence type="predicted"/>
<keyword evidence="10" id="KW-1185">Reference proteome</keyword>
<gene>
    <name evidence="9" type="ORF">Pla144_25890</name>
</gene>
<dbReference type="RefSeq" id="WP_146450968.1">
    <property type="nucleotide sequence ID" value="NZ_SJPS01000003.1"/>
</dbReference>
<feature type="transmembrane region" description="Helical" evidence="7">
    <location>
        <begin position="143"/>
        <end position="164"/>
    </location>
</feature>
<evidence type="ECO:0000313" key="10">
    <source>
        <dbReference type="Proteomes" id="UP000318437"/>
    </source>
</evidence>
<evidence type="ECO:0000256" key="6">
    <source>
        <dbReference type="SAM" id="MobiDB-lite"/>
    </source>
</evidence>
<evidence type="ECO:0000256" key="1">
    <source>
        <dbReference type="ARBA" id="ARBA00004236"/>
    </source>
</evidence>
<dbReference type="PROSITE" id="PS51257">
    <property type="entry name" value="PROKAR_LIPOPROTEIN"/>
    <property type="match status" value="1"/>
</dbReference>
<reference evidence="9 10" key="1">
    <citation type="submission" date="2019-02" db="EMBL/GenBank/DDBJ databases">
        <title>Deep-cultivation of Planctomycetes and their phenomic and genomic characterization uncovers novel biology.</title>
        <authorList>
            <person name="Wiegand S."/>
            <person name="Jogler M."/>
            <person name="Boedeker C."/>
            <person name="Pinto D."/>
            <person name="Vollmers J."/>
            <person name="Rivas-Marin E."/>
            <person name="Kohn T."/>
            <person name="Peeters S.H."/>
            <person name="Heuer A."/>
            <person name="Rast P."/>
            <person name="Oberbeckmann S."/>
            <person name="Bunk B."/>
            <person name="Jeske O."/>
            <person name="Meyerdierks A."/>
            <person name="Storesund J.E."/>
            <person name="Kallscheuer N."/>
            <person name="Luecker S."/>
            <person name="Lage O.M."/>
            <person name="Pohl T."/>
            <person name="Merkel B.J."/>
            <person name="Hornburger P."/>
            <person name="Mueller R.-W."/>
            <person name="Bruemmer F."/>
            <person name="Labrenz M."/>
            <person name="Spormann A.M."/>
            <person name="Op Den Camp H."/>
            <person name="Overmann J."/>
            <person name="Amann R."/>
            <person name="Jetten M.S.M."/>
            <person name="Mascher T."/>
            <person name="Medema M.H."/>
            <person name="Devos D.P."/>
            <person name="Kaster A.-K."/>
            <person name="Ovreas L."/>
            <person name="Rohde M."/>
            <person name="Galperin M.Y."/>
            <person name="Jogler C."/>
        </authorList>
    </citation>
    <scope>NUCLEOTIDE SEQUENCE [LARGE SCALE GENOMIC DNA]</scope>
    <source>
        <strain evidence="9 10">Pla144</strain>
    </source>
</reference>
<evidence type="ECO:0000256" key="2">
    <source>
        <dbReference type="ARBA" id="ARBA00022475"/>
    </source>
</evidence>
<keyword evidence="9" id="KW-0969">Cilium</keyword>
<dbReference type="GO" id="GO:0016020">
    <property type="term" value="C:membrane"/>
    <property type="evidence" value="ECO:0007669"/>
    <property type="project" value="InterPro"/>
</dbReference>
<evidence type="ECO:0000256" key="8">
    <source>
        <dbReference type="SAM" id="SignalP"/>
    </source>
</evidence>
<evidence type="ECO:0000256" key="4">
    <source>
        <dbReference type="ARBA" id="ARBA00022989"/>
    </source>
</evidence>
<evidence type="ECO:0000313" key="9">
    <source>
        <dbReference type="EMBL" id="TWU27812.1"/>
    </source>
</evidence>
<dbReference type="Proteomes" id="UP000318437">
    <property type="component" value="Unassembled WGS sequence"/>
</dbReference>
<keyword evidence="2" id="KW-1003">Cell membrane</keyword>
<evidence type="ECO:0000256" key="7">
    <source>
        <dbReference type="SAM" id="Phobius"/>
    </source>
</evidence>
<feature type="region of interest" description="Disordered" evidence="6">
    <location>
        <begin position="102"/>
        <end position="133"/>
    </location>
</feature>
<keyword evidence="3 7" id="KW-0812">Transmembrane</keyword>
<evidence type="ECO:0000256" key="5">
    <source>
        <dbReference type="ARBA" id="ARBA00023136"/>
    </source>
</evidence>
<keyword evidence="8" id="KW-0732">Signal</keyword>
<dbReference type="EMBL" id="SJPS01000003">
    <property type="protein sequence ID" value="TWU27812.1"/>
    <property type="molecule type" value="Genomic_DNA"/>
</dbReference>
<keyword evidence="4 7" id="KW-1133">Transmembrane helix</keyword>
<comment type="subcellular location">
    <subcellularLocation>
        <location evidence="1">Cell membrane</location>
    </subcellularLocation>
</comment>
<accession>A0A5C6CTF8</accession>
<dbReference type="InterPro" id="IPR022781">
    <property type="entry name" value="Flagellar_biosynth_FliO"/>
</dbReference>
<protein>
    <submittedName>
        <fullName evidence="9">Flagellar biosynthesis protein, FliO</fullName>
    </submittedName>
</protein>
<keyword evidence="9" id="KW-0966">Cell projection</keyword>